<dbReference type="Proteomes" id="UP000824469">
    <property type="component" value="Unassembled WGS sequence"/>
</dbReference>
<evidence type="ECO:0000313" key="1">
    <source>
        <dbReference type="EMBL" id="KAH9330036.1"/>
    </source>
</evidence>
<accession>A0AA38LNE5</accession>
<feature type="non-terminal residue" evidence="1">
    <location>
        <position position="52"/>
    </location>
</feature>
<proteinExistence type="predicted"/>
<reference evidence="1 2" key="1">
    <citation type="journal article" date="2021" name="Nat. Plants">
        <title>The Taxus genome provides insights into paclitaxel biosynthesis.</title>
        <authorList>
            <person name="Xiong X."/>
            <person name="Gou J."/>
            <person name="Liao Q."/>
            <person name="Li Y."/>
            <person name="Zhou Q."/>
            <person name="Bi G."/>
            <person name="Li C."/>
            <person name="Du R."/>
            <person name="Wang X."/>
            <person name="Sun T."/>
            <person name="Guo L."/>
            <person name="Liang H."/>
            <person name="Lu P."/>
            <person name="Wu Y."/>
            <person name="Zhang Z."/>
            <person name="Ro D.K."/>
            <person name="Shang Y."/>
            <person name="Huang S."/>
            <person name="Yan J."/>
        </authorList>
    </citation>
    <scope>NUCLEOTIDE SEQUENCE [LARGE SCALE GENOMIC DNA]</scope>
    <source>
        <strain evidence="1">Ta-2019</strain>
    </source>
</reference>
<gene>
    <name evidence="1" type="ORF">KI387_002144</name>
</gene>
<evidence type="ECO:0000313" key="2">
    <source>
        <dbReference type="Proteomes" id="UP000824469"/>
    </source>
</evidence>
<keyword evidence="2" id="KW-1185">Reference proteome</keyword>
<organism evidence="1 2">
    <name type="scientific">Taxus chinensis</name>
    <name type="common">Chinese yew</name>
    <name type="synonym">Taxus wallichiana var. chinensis</name>
    <dbReference type="NCBI Taxonomy" id="29808"/>
    <lineage>
        <taxon>Eukaryota</taxon>
        <taxon>Viridiplantae</taxon>
        <taxon>Streptophyta</taxon>
        <taxon>Embryophyta</taxon>
        <taxon>Tracheophyta</taxon>
        <taxon>Spermatophyta</taxon>
        <taxon>Pinopsida</taxon>
        <taxon>Pinidae</taxon>
        <taxon>Conifers II</taxon>
        <taxon>Cupressales</taxon>
        <taxon>Taxaceae</taxon>
        <taxon>Taxus</taxon>
    </lineage>
</organism>
<dbReference type="AlphaFoldDB" id="A0AA38LNE5"/>
<protein>
    <submittedName>
        <fullName evidence="1">Uncharacterized protein</fullName>
    </submittedName>
</protein>
<comment type="caution">
    <text evidence="1">The sequence shown here is derived from an EMBL/GenBank/DDBJ whole genome shotgun (WGS) entry which is preliminary data.</text>
</comment>
<dbReference type="OMA" id="DIKYHFM"/>
<dbReference type="EMBL" id="JAHRHJ020000001">
    <property type="protein sequence ID" value="KAH9330036.1"/>
    <property type="molecule type" value="Genomic_DNA"/>
</dbReference>
<dbReference type="CDD" id="cd09272">
    <property type="entry name" value="RNase_HI_RT_Ty1"/>
    <property type="match status" value="1"/>
</dbReference>
<sequence>MVIHCDNQSCIKLTENLVFHDRSKHIDIKYHFMRDCVQRGAVKLQFVPTDQQ</sequence>
<name>A0AA38LNE5_TAXCH</name>